<proteinExistence type="predicted"/>
<dbReference type="InterPro" id="IPR038307">
    <property type="entry name" value="StbB_sf"/>
</dbReference>
<evidence type="ECO:0000313" key="2">
    <source>
        <dbReference type="EMBL" id="STS79527.1"/>
    </source>
</evidence>
<organism evidence="2 3">
    <name type="scientific">Klebsiella pneumoniae</name>
    <dbReference type="NCBI Taxonomy" id="573"/>
    <lineage>
        <taxon>Bacteria</taxon>
        <taxon>Pseudomonadati</taxon>
        <taxon>Pseudomonadota</taxon>
        <taxon>Gammaproteobacteria</taxon>
        <taxon>Enterobacterales</taxon>
        <taxon>Enterobacteriaceae</taxon>
        <taxon>Klebsiella/Raoultella group</taxon>
        <taxon>Klebsiella</taxon>
        <taxon>Klebsiella pneumoniae complex</taxon>
    </lineage>
</organism>
<evidence type="ECO:0000313" key="3">
    <source>
        <dbReference type="Proteomes" id="UP000254938"/>
    </source>
</evidence>
<accession>A0A377TNQ4</accession>
<dbReference type="Pfam" id="PF10784">
    <property type="entry name" value="Plasmid_stab_B"/>
    <property type="match status" value="1"/>
</dbReference>
<protein>
    <submittedName>
        <fullName evidence="2">Plasmid stable inheritance protein</fullName>
    </submittedName>
</protein>
<dbReference type="AlphaFoldDB" id="A0A377TNQ4"/>
<gene>
    <name evidence="2" type="ORF">NCTC9140_01208</name>
</gene>
<evidence type="ECO:0000256" key="1">
    <source>
        <dbReference type="SAM" id="MobiDB-lite"/>
    </source>
</evidence>
<feature type="compositionally biased region" description="Low complexity" evidence="1">
    <location>
        <begin position="88"/>
        <end position="101"/>
    </location>
</feature>
<feature type="region of interest" description="Disordered" evidence="1">
    <location>
        <begin position="88"/>
        <end position="124"/>
    </location>
</feature>
<dbReference type="InterPro" id="IPR019720">
    <property type="entry name" value="Plasmid_stability_protein_StbB"/>
</dbReference>
<dbReference type="Proteomes" id="UP000254938">
    <property type="component" value="Unassembled WGS sequence"/>
</dbReference>
<dbReference type="Gene3D" id="6.10.290.20">
    <property type="match status" value="1"/>
</dbReference>
<reference evidence="2 3" key="1">
    <citation type="submission" date="2018-06" db="EMBL/GenBank/DDBJ databases">
        <authorList>
            <consortium name="Pathogen Informatics"/>
            <person name="Doyle S."/>
        </authorList>
    </citation>
    <scope>NUCLEOTIDE SEQUENCE [LARGE SCALE GENOMIC DNA]</scope>
    <source>
        <strain evidence="2 3">NCTC9140</strain>
    </source>
</reference>
<dbReference type="EMBL" id="UGKQ01000007">
    <property type="protein sequence ID" value="STS79527.1"/>
    <property type="molecule type" value="Genomic_DNA"/>
</dbReference>
<name>A0A377TNQ4_KLEPN</name>
<sequence length="124" mass="12976">MTLDRRKVLIYLRPDISASERFADAKIEAHHRGDRGDMSRTALLAGLALGEVDSRLPVDAGGALLAEDTKPETLRKMLASFLEIQPASPAPAAAPTAAPAKAPEPPAPVSESVSARNLAGSLPD</sequence>